<dbReference type="Proteomes" id="UP000255534">
    <property type="component" value="Unassembled WGS sequence"/>
</dbReference>
<sequence length="32" mass="3358">MTQLAIGEATPHGATYDGHGVNSRSFPPMRSA</sequence>
<dbReference type="EMBL" id="UGXK01000001">
    <property type="protein sequence ID" value="SUG72644.1"/>
    <property type="molecule type" value="Genomic_DNA"/>
</dbReference>
<gene>
    <name evidence="2" type="ORF">NCTC5798_03861</name>
</gene>
<dbReference type="AlphaFoldDB" id="A0A379UWD2"/>
<organism evidence="2 3">
    <name type="scientific">Salmonella enterica I</name>
    <dbReference type="NCBI Taxonomy" id="59201"/>
    <lineage>
        <taxon>Bacteria</taxon>
        <taxon>Pseudomonadati</taxon>
        <taxon>Pseudomonadota</taxon>
        <taxon>Gammaproteobacteria</taxon>
        <taxon>Enterobacterales</taxon>
        <taxon>Enterobacteriaceae</taxon>
        <taxon>Salmonella</taxon>
    </lineage>
</organism>
<evidence type="ECO:0000313" key="2">
    <source>
        <dbReference type="EMBL" id="SUG72644.1"/>
    </source>
</evidence>
<name>A0A379UWD2_SALET</name>
<evidence type="ECO:0000256" key="1">
    <source>
        <dbReference type="SAM" id="MobiDB-lite"/>
    </source>
</evidence>
<reference evidence="2 3" key="1">
    <citation type="submission" date="2018-06" db="EMBL/GenBank/DDBJ databases">
        <authorList>
            <consortium name="Pathogen Informatics"/>
            <person name="Doyle S."/>
        </authorList>
    </citation>
    <scope>NUCLEOTIDE SEQUENCE [LARGE SCALE GENOMIC DNA]</scope>
    <source>
        <strain evidence="2 3">NCTC5798</strain>
    </source>
</reference>
<accession>A0A379UWD2</accession>
<evidence type="ECO:0000313" key="3">
    <source>
        <dbReference type="Proteomes" id="UP000255534"/>
    </source>
</evidence>
<protein>
    <submittedName>
        <fullName evidence="2">Glycogen debranching enzyme</fullName>
    </submittedName>
</protein>
<feature type="region of interest" description="Disordered" evidence="1">
    <location>
        <begin position="1"/>
        <end position="32"/>
    </location>
</feature>
<proteinExistence type="predicted"/>